<dbReference type="PANTHER" id="PTHR45626">
    <property type="entry name" value="TRANSCRIPTION TERMINATION FACTOR 2-RELATED"/>
    <property type="match status" value="1"/>
</dbReference>
<dbReference type="InterPro" id="IPR050628">
    <property type="entry name" value="SNF2_RAD54_helicase_TF"/>
</dbReference>
<dbReference type="PROSITE" id="PS51194">
    <property type="entry name" value="HELICASE_CTER"/>
    <property type="match status" value="1"/>
</dbReference>
<organism evidence="7 8">
    <name type="scientific">Aquisalimonas asiatica</name>
    <dbReference type="NCBI Taxonomy" id="406100"/>
    <lineage>
        <taxon>Bacteria</taxon>
        <taxon>Pseudomonadati</taxon>
        <taxon>Pseudomonadota</taxon>
        <taxon>Gammaproteobacteria</taxon>
        <taxon>Chromatiales</taxon>
        <taxon>Ectothiorhodospiraceae</taxon>
        <taxon>Aquisalimonas</taxon>
    </lineage>
</organism>
<dbReference type="Pfam" id="PF00176">
    <property type="entry name" value="SNF2-rel_dom"/>
    <property type="match status" value="1"/>
</dbReference>
<feature type="domain" description="Helicase ATP-binding" evidence="5">
    <location>
        <begin position="268"/>
        <end position="417"/>
    </location>
</feature>
<dbReference type="AlphaFoldDB" id="A0A1H8VVW0"/>
<gene>
    <name evidence="7" type="ORF">SAMN04488052_11712</name>
</gene>
<protein>
    <submittedName>
        <fullName evidence="7">SNF2 family N-terminal domain-containing protein</fullName>
    </submittedName>
</protein>
<keyword evidence="1" id="KW-0547">Nucleotide-binding</keyword>
<dbReference type="SMART" id="SM00487">
    <property type="entry name" value="DEXDc"/>
    <property type="match status" value="1"/>
</dbReference>
<evidence type="ECO:0000256" key="1">
    <source>
        <dbReference type="ARBA" id="ARBA00022741"/>
    </source>
</evidence>
<name>A0A1H8VVW0_9GAMM</name>
<dbReference type="Gene3D" id="3.30.870.10">
    <property type="entry name" value="Endonuclease Chain A"/>
    <property type="match status" value="1"/>
</dbReference>
<evidence type="ECO:0000259" key="6">
    <source>
        <dbReference type="PROSITE" id="PS51194"/>
    </source>
</evidence>
<sequence>MSEGQQDMEQFRLFDQPEDRLRRMTSGQWPSHDRFPYTAGGRRVEEAVLGDLHAAHRPLIITGYAALDELIPFLAKAGPAADDIRLLLGSEPYPAQRAHVSASEWTYSEEMMEYWLERGISLRLSGTIVSVIDLLRSGKVRARFVEGVRLHAKMYCTEKAATLGSSNFSASGLRGQLEANARFVASDQRHQEAWQLAERYWERGEDFNEQLIALLEQLLRLVEWQEAIARAAAELLDGEWAQAYIEQQLMPMDAPLWPSQRQGIAQALWLLDTVGSVLVADATGSGKTRMGAHLIRATFDRIWSSGRARKGRPIMVCPPAVVDAWEREASLCNLPLKSYSHGTLSHAGSSRRDDATEALRRSQILAVDEAHNFLNLASNRTRLLLGNMADHTALFTATPLNRGVSDLLRLADMLGADNLSAQTLKMFETLLRSNKLDRSLTEDEFNAHREEIQTFTVRRTKATLNRLVDQSPDSFLDGAGNRCRFPRHQPLTYALAESDEDRAIAREIRGLAAQLRGLSYLVKPIEMPQVLRGPGGMTEQQYLDARLKSAARLPAYLVMATLRSSWVALMEHLRGTQWAQQYVPAAKHVRKNATGDVLGRLKACAGQPPTNKLSIPLPSWLSDEKEHAKACEEEIGIYTEIGRLANKLSPGRQDAKADKLAALAKKHAHIVAFDSRPITLADMRSRLERRGVDSVVATGSERGGRDHVTQSFRPGAEAADREAMVALCSDSMSEGINLQSASCVFLLDMPSVIRIAEQRVGRIDRMDSPHKEIEAWWPEDAPEFALRTDERFIERYEQVEALLGSNLPLPEYIQGRSERDDARVKPLDMAREVEESLNDSGWDGIEDAFAPVRNLVLGSEAIIGEALYESTRGVSATVLSRVSLVRSEHPWAFFCIRGSSSGAPKWLLFDSPVATPVTSLATVCEGLRARLGPDAESGDLDEGAQQLLDTFLGRLHDAEKRLLPRKKQRALDELVLVVHVYQREASEAQQQEKADFYGRLIELVERPREDEVPDWNDLAERWLDLIRPAWYSELAQRKRNRPLLLKDLYKPLTSGSHRLTFEAISQAMKGLKLTSPIEERVAACIIGVRQ</sequence>
<dbReference type="Pfam" id="PF00271">
    <property type="entry name" value="Helicase_C"/>
    <property type="match status" value="1"/>
</dbReference>
<keyword evidence="2" id="KW-0378">Hydrolase</keyword>
<reference evidence="7 8" key="1">
    <citation type="submission" date="2016-10" db="EMBL/GenBank/DDBJ databases">
        <authorList>
            <person name="de Groot N.N."/>
        </authorList>
    </citation>
    <scope>NUCLEOTIDE SEQUENCE [LARGE SCALE GENOMIC DNA]</scope>
    <source>
        <strain evidence="7 8">CGMCC 1.6291</strain>
    </source>
</reference>
<evidence type="ECO:0000256" key="4">
    <source>
        <dbReference type="ARBA" id="ARBA00022840"/>
    </source>
</evidence>
<dbReference type="STRING" id="406100.SAMN04488052_11712"/>
<evidence type="ECO:0000256" key="2">
    <source>
        <dbReference type="ARBA" id="ARBA00022801"/>
    </source>
</evidence>
<keyword evidence="3" id="KW-0347">Helicase</keyword>
<dbReference type="GO" id="GO:0016787">
    <property type="term" value="F:hydrolase activity"/>
    <property type="evidence" value="ECO:0007669"/>
    <property type="project" value="UniProtKB-KW"/>
</dbReference>
<evidence type="ECO:0000313" key="8">
    <source>
        <dbReference type="Proteomes" id="UP000199657"/>
    </source>
</evidence>
<keyword evidence="8" id="KW-1185">Reference proteome</keyword>
<evidence type="ECO:0000313" key="7">
    <source>
        <dbReference type="EMBL" id="SEP19536.1"/>
    </source>
</evidence>
<dbReference type="Proteomes" id="UP000199657">
    <property type="component" value="Unassembled WGS sequence"/>
</dbReference>
<dbReference type="RefSeq" id="WP_091646556.1">
    <property type="nucleotide sequence ID" value="NZ_FOEG01000017.1"/>
</dbReference>
<dbReference type="GO" id="GO:0008094">
    <property type="term" value="F:ATP-dependent activity, acting on DNA"/>
    <property type="evidence" value="ECO:0007669"/>
    <property type="project" value="TreeGrafter"/>
</dbReference>
<evidence type="ECO:0000259" key="5">
    <source>
        <dbReference type="PROSITE" id="PS51192"/>
    </source>
</evidence>
<dbReference type="SUPFAM" id="SSF52540">
    <property type="entry name" value="P-loop containing nucleoside triphosphate hydrolases"/>
    <property type="match status" value="2"/>
</dbReference>
<evidence type="ECO:0000256" key="3">
    <source>
        <dbReference type="ARBA" id="ARBA00022806"/>
    </source>
</evidence>
<feature type="domain" description="Helicase C-terminal" evidence="6">
    <location>
        <begin position="623"/>
        <end position="807"/>
    </location>
</feature>
<dbReference type="InterPro" id="IPR000330">
    <property type="entry name" value="SNF2_N"/>
</dbReference>
<dbReference type="SMART" id="SM00490">
    <property type="entry name" value="HELICc"/>
    <property type="match status" value="1"/>
</dbReference>
<accession>A0A1H8VVW0</accession>
<dbReference type="GO" id="GO:0006281">
    <property type="term" value="P:DNA repair"/>
    <property type="evidence" value="ECO:0007669"/>
    <property type="project" value="TreeGrafter"/>
</dbReference>
<dbReference type="EMBL" id="FOEG01000017">
    <property type="protein sequence ID" value="SEP19536.1"/>
    <property type="molecule type" value="Genomic_DNA"/>
</dbReference>
<dbReference type="InterPro" id="IPR027417">
    <property type="entry name" value="P-loop_NTPase"/>
</dbReference>
<dbReference type="CDD" id="cd09117">
    <property type="entry name" value="PLDc_Bfil_DEXD_like"/>
    <property type="match status" value="1"/>
</dbReference>
<dbReference type="InterPro" id="IPR014001">
    <property type="entry name" value="Helicase_ATP-bd"/>
</dbReference>
<dbReference type="Gene3D" id="3.40.50.300">
    <property type="entry name" value="P-loop containing nucleotide triphosphate hydrolases"/>
    <property type="match status" value="2"/>
</dbReference>
<keyword evidence="4" id="KW-0067">ATP-binding</keyword>
<dbReference type="OrthoDB" id="9814088at2"/>
<dbReference type="PROSITE" id="PS51192">
    <property type="entry name" value="HELICASE_ATP_BIND_1"/>
    <property type="match status" value="1"/>
</dbReference>
<dbReference type="InterPro" id="IPR001650">
    <property type="entry name" value="Helicase_C-like"/>
</dbReference>
<dbReference type="GO" id="GO:0005524">
    <property type="term" value="F:ATP binding"/>
    <property type="evidence" value="ECO:0007669"/>
    <property type="project" value="UniProtKB-KW"/>
</dbReference>
<proteinExistence type="predicted"/>